<proteinExistence type="predicted"/>
<keyword evidence="2" id="KW-1185">Reference proteome</keyword>
<reference evidence="1" key="1">
    <citation type="submission" date="2021-08" db="EMBL/GenBank/DDBJ databases">
        <title>The first chromosome-level gecko genome reveals the dynamic sex chromosomes of Neotropical dwarf geckos (Sphaerodactylidae: Sphaerodactylus).</title>
        <authorList>
            <person name="Pinto B.J."/>
            <person name="Keating S.E."/>
            <person name="Gamble T."/>
        </authorList>
    </citation>
    <scope>NUCLEOTIDE SEQUENCE</scope>
    <source>
        <strain evidence="1">TG3544</strain>
    </source>
</reference>
<gene>
    <name evidence="1" type="ORF">K3G42_006976</name>
</gene>
<dbReference type="EMBL" id="CM037618">
    <property type="protein sequence ID" value="KAH7999237.1"/>
    <property type="molecule type" value="Genomic_DNA"/>
</dbReference>
<dbReference type="Proteomes" id="UP000827872">
    <property type="component" value="Linkage Group LG05"/>
</dbReference>
<name>A0ACB8F2F7_9SAUR</name>
<comment type="caution">
    <text evidence="1">The sequence shown here is derived from an EMBL/GenBank/DDBJ whole genome shotgun (WGS) entry which is preliminary data.</text>
</comment>
<accession>A0ACB8F2F7</accession>
<organism evidence="1 2">
    <name type="scientific">Sphaerodactylus townsendi</name>
    <dbReference type="NCBI Taxonomy" id="933632"/>
    <lineage>
        <taxon>Eukaryota</taxon>
        <taxon>Metazoa</taxon>
        <taxon>Chordata</taxon>
        <taxon>Craniata</taxon>
        <taxon>Vertebrata</taxon>
        <taxon>Euteleostomi</taxon>
        <taxon>Lepidosauria</taxon>
        <taxon>Squamata</taxon>
        <taxon>Bifurcata</taxon>
        <taxon>Gekkota</taxon>
        <taxon>Sphaerodactylidae</taxon>
        <taxon>Sphaerodactylus</taxon>
    </lineage>
</organism>
<protein>
    <submittedName>
        <fullName evidence="1">Uncharacterized protein</fullName>
    </submittedName>
</protein>
<sequence>MVASSPGQKGREGRGEGRGGGLPPANLRKEAPEPEPIKAQGEAMLQQELTFLHAAGATSTQPSLIRPLIICGLVGQLFSTIRVFARAVPPPGRDSLPWQQLRGVDCKDRWEIPGSRLAAPNTTGAASVFCLCGKQVLGSWQTCGMVQLSCAVHTLGSQQWLPVLCCINTET</sequence>
<evidence type="ECO:0000313" key="2">
    <source>
        <dbReference type="Proteomes" id="UP000827872"/>
    </source>
</evidence>
<evidence type="ECO:0000313" key="1">
    <source>
        <dbReference type="EMBL" id="KAH7999237.1"/>
    </source>
</evidence>